<evidence type="ECO:0000313" key="2">
    <source>
        <dbReference type="EMBL" id="SDS27883.1"/>
    </source>
</evidence>
<protein>
    <submittedName>
        <fullName evidence="2">Protein phosphatase 2C</fullName>
    </submittedName>
</protein>
<dbReference type="AlphaFoldDB" id="A0A1H1QWY7"/>
<dbReference type="InterPro" id="IPR001932">
    <property type="entry name" value="PPM-type_phosphatase-like_dom"/>
</dbReference>
<feature type="domain" description="PPM-type phosphatase" evidence="1">
    <location>
        <begin position="9"/>
        <end position="216"/>
    </location>
</feature>
<dbReference type="OrthoDB" id="5380902at2"/>
<dbReference type="InterPro" id="IPR036457">
    <property type="entry name" value="PPM-type-like_dom_sf"/>
</dbReference>
<dbReference type="SUPFAM" id="SSF81606">
    <property type="entry name" value="PP2C-like"/>
    <property type="match status" value="1"/>
</dbReference>
<proteinExistence type="predicted"/>
<keyword evidence="3" id="KW-1185">Reference proteome</keyword>
<gene>
    <name evidence="2" type="ORF">SAMN04489717_2179</name>
</gene>
<evidence type="ECO:0000313" key="3">
    <source>
        <dbReference type="Proteomes" id="UP000198983"/>
    </source>
</evidence>
<dbReference type="Pfam" id="PF13672">
    <property type="entry name" value="PP2C_2"/>
    <property type="match status" value="1"/>
</dbReference>
<name>A0A1H1QWY7_9ACTN</name>
<reference evidence="2 3" key="1">
    <citation type="submission" date="2016-10" db="EMBL/GenBank/DDBJ databases">
        <authorList>
            <person name="de Groot N.N."/>
        </authorList>
    </citation>
    <scope>NUCLEOTIDE SEQUENCE [LARGE SCALE GENOMIC DNA]</scope>
    <source>
        <strain evidence="2 3">DSM 22024</strain>
    </source>
</reference>
<dbReference type="STRING" id="117157.SAMN04489717_2179"/>
<dbReference type="EMBL" id="LT629732">
    <property type="protein sequence ID" value="SDS27883.1"/>
    <property type="molecule type" value="Genomic_DNA"/>
</dbReference>
<dbReference type="Proteomes" id="UP000198983">
    <property type="component" value="Chromosome I"/>
</dbReference>
<sequence length="243" mass="27428">MPYHDYFEDAVIAAMCDGASESMLVEHWAGLLAETALQHASTASFFDAAESFSDFATDAIVKWRNWLAEYLATRSQQGRPLKWYEEAKIPQGAFSTLLVMRVDPTSDDHAASWKAAALGDTCLFHVRDEQVIESFPIQNINEFGNTPMLFGSLNRDVALISERTQFRHGICEAGDELFIMTDALAAWFFSCNDKARSEEALHQLRKYSLHENLEDFTQWISELRATGEIHNDDVSVIHVEVQG</sequence>
<organism evidence="2 3">
    <name type="scientific">Actinopolymorpha singaporensis</name>
    <dbReference type="NCBI Taxonomy" id="117157"/>
    <lineage>
        <taxon>Bacteria</taxon>
        <taxon>Bacillati</taxon>
        <taxon>Actinomycetota</taxon>
        <taxon>Actinomycetes</taxon>
        <taxon>Propionibacteriales</taxon>
        <taxon>Actinopolymorphaceae</taxon>
        <taxon>Actinopolymorpha</taxon>
    </lineage>
</organism>
<evidence type="ECO:0000259" key="1">
    <source>
        <dbReference type="Pfam" id="PF13672"/>
    </source>
</evidence>
<accession>A0A1H1QWY7</accession>